<evidence type="ECO:0000313" key="1">
    <source>
        <dbReference type="EMBL" id="MCP2000892.1"/>
    </source>
</evidence>
<protein>
    <submittedName>
        <fullName evidence="1">Uncharacterized protein</fullName>
    </submittedName>
</protein>
<dbReference type="EMBL" id="JALJZS010000002">
    <property type="protein sequence ID" value="MCP2000892.1"/>
    <property type="molecule type" value="Genomic_DNA"/>
</dbReference>
<evidence type="ECO:0000313" key="2">
    <source>
        <dbReference type="Proteomes" id="UP001205486"/>
    </source>
</evidence>
<keyword evidence="2" id="KW-1185">Reference proteome</keyword>
<name>A0ACC6ANY5_NITWI</name>
<comment type="caution">
    <text evidence="1">The sequence shown here is derived from an EMBL/GenBank/DDBJ whole genome shotgun (WGS) entry which is preliminary data.</text>
</comment>
<dbReference type="Proteomes" id="UP001205486">
    <property type="component" value="Unassembled WGS sequence"/>
</dbReference>
<sequence length="182" mass="20022">MDKYDTATVGALIENQEAIDAVRARIDAMLEEAYVLPDGRRVFKTKDGTRVFDEYGKEATKIVDPDAIDERHPTWEAFKAETDAKVKLEEDRQQLLEYQAKLGEARERLDKGEITKDELEELKSGLAEDMPDAAREKLGLDQPRANSVSAQSAKPAEVAAAAAMPSNMDALMRDTGLGPSGP</sequence>
<organism evidence="1 2">
    <name type="scientific">Nitrobacter winogradskyi</name>
    <name type="common">Nitrobacter agilis</name>
    <dbReference type="NCBI Taxonomy" id="913"/>
    <lineage>
        <taxon>Bacteria</taxon>
        <taxon>Pseudomonadati</taxon>
        <taxon>Pseudomonadota</taxon>
        <taxon>Alphaproteobacteria</taxon>
        <taxon>Hyphomicrobiales</taxon>
        <taxon>Nitrobacteraceae</taxon>
        <taxon>Nitrobacter</taxon>
    </lineage>
</organism>
<gene>
    <name evidence="1" type="ORF">J2S34_003340</name>
</gene>
<proteinExistence type="predicted"/>
<reference evidence="1" key="1">
    <citation type="submission" date="2022-03" db="EMBL/GenBank/DDBJ databases">
        <title>Interactions between chemoautotrophic and heterotrophic bacteria.</title>
        <authorList>
            <person name="Santoro A."/>
        </authorList>
    </citation>
    <scope>NUCLEOTIDE SEQUENCE</scope>
    <source>
        <strain evidence="1">Nb-106</strain>
    </source>
</reference>
<accession>A0ACC6ANY5</accession>